<feature type="compositionally biased region" description="Basic and acidic residues" evidence="4">
    <location>
        <begin position="215"/>
        <end position="226"/>
    </location>
</feature>
<name>A0A4Q7J4R4_9PSEU</name>
<evidence type="ECO:0000256" key="2">
    <source>
        <dbReference type="ARBA" id="ARBA00022729"/>
    </source>
</evidence>
<evidence type="ECO:0000313" key="7">
    <source>
        <dbReference type="Proteomes" id="UP000292003"/>
    </source>
</evidence>
<feature type="domain" description="AB hydrolase-1" evidence="5">
    <location>
        <begin position="163"/>
        <end position="550"/>
    </location>
</feature>
<dbReference type="OrthoDB" id="3252468at2"/>
<dbReference type="EMBL" id="SFCC01000008">
    <property type="protein sequence ID" value="RZQ62561.1"/>
    <property type="molecule type" value="Genomic_DNA"/>
</dbReference>
<comment type="similarity">
    <text evidence="1">Belongs to the peptidase S33 family.</text>
</comment>
<evidence type="ECO:0000256" key="1">
    <source>
        <dbReference type="ARBA" id="ARBA00010088"/>
    </source>
</evidence>
<dbReference type="PANTHER" id="PTHR43248:SF29">
    <property type="entry name" value="TRIPEPTIDYL AMINOPEPTIDASE"/>
    <property type="match status" value="1"/>
</dbReference>
<evidence type="ECO:0000259" key="5">
    <source>
        <dbReference type="Pfam" id="PF00561"/>
    </source>
</evidence>
<dbReference type="InterPro" id="IPR051601">
    <property type="entry name" value="Serine_prot/Carboxylest_S33"/>
</dbReference>
<dbReference type="PANTHER" id="PTHR43248">
    <property type="entry name" value="2-SUCCINYL-6-HYDROXY-2,4-CYCLOHEXADIENE-1-CARBOXYLATE SYNTHASE"/>
    <property type="match status" value="1"/>
</dbReference>
<feature type="region of interest" description="Disordered" evidence="4">
    <location>
        <begin position="209"/>
        <end position="249"/>
    </location>
</feature>
<keyword evidence="3 6" id="KW-0378">Hydrolase</keyword>
<dbReference type="Pfam" id="PF00561">
    <property type="entry name" value="Abhydrolase_1"/>
    <property type="match status" value="1"/>
</dbReference>
<feature type="compositionally biased region" description="Basic and acidic residues" evidence="4">
    <location>
        <begin position="239"/>
        <end position="249"/>
    </location>
</feature>
<evidence type="ECO:0000313" key="6">
    <source>
        <dbReference type="EMBL" id="RZQ62561.1"/>
    </source>
</evidence>
<dbReference type="Proteomes" id="UP000292003">
    <property type="component" value="Unassembled WGS sequence"/>
</dbReference>
<evidence type="ECO:0000256" key="4">
    <source>
        <dbReference type="SAM" id="MobiDB-lite"/>
    </source>
</evidence>
<accession>A0A4Q7J4R4</accession>
<keyword evidence="2" id="KW-0732">Signal</keyword>
<reference evidence="6 7" key="1">
    <citation type="submission" date="2019-02" db="EMBL/GenBank/DDBJ databases">
        <title>Draft genome sequence of Amycolatopsis sp. 8-3EHSu isolated from roots of Suaeda maritima.</title>
        <authorList>
            <person name="Duangmal K."/>
            <person name="Chantavorakit T."/>
        </authorList>
    </citation>
    <scope>NUCLEOTIDE SEQUENCE [LARGE SCALE GENOMIC DNA]</scope>
    <source>
        <strain evidence="6 7">8-3EHSu</strain>
    </source>
</reference>
<dbReference type="InterPro" id="IPR000073">
    <property type="entry name" value="AB_hydrolase_1"/>
</dbReference>
<keyword evidence="7" id="KW-1185">Reference proteome</keyword>
<proteinExistence type="inferred from homology"/>
<dbReference type="InterPro" id="IPR029058">
    <property type="entry name" value="AB_hydrolase_fold"/>
</dbReference>
<comment type="caution">
    <text evidence="6">The sequence shown here is derived from an EMBL/GenBank/DDBJ whole genome shotgun (WGS) entry which is preliminary data.</text>
</comment>
<dbReference type="GO" id="GO:0016787">
    <property type="term" value="F:hydrolase activity"/>
    <property type="evidence" value="ECO:0007669"/>
    <property type="project" value="UniProtKB-KW"/>
</dbReference>
<dbReference type="AlphaFoldDB" id="A0A4Q7J4R4"/>
<dbReference type="Gene3D" id="3.40.50.1820">
    <property type="entry name" value="alpha/beta hydrolase"/>
    <property type="match status" value="1"/>
</dbReference>
<organism evidence="6 7">
    <name type="scientific">Amycolatopsis suaedae</name>
    <dbReference type="NCBI Taxonomy" id="2510978"/>
    <lineage>
        <taxon>Bacteria</taxon>
        <taxon>Bacillati</taxon>
        <taxon>Actinomycetota</taxon>
        <taxon>Actinomycetes</taxon>
        <taxon>Pseudonocardiales</taxon>
        <taxon>Pseudonocardiaceae</taxon>
        <taxon>Amycolatopsis</taxon>
    </lineage>
</organism>
<gene>
    <name evidence="6" type="ORF">EWH70_16420</name>
</gene>
<dbReference type="SUPFAM" id="SSF53474">
    <property type="entry name" value="alpha/beta-Hydrolases"/>
    <property type="match status" value="1"/>
</dbReference>
<sequence length="578" mass="60744">MILRNRFINAATRGLLQSLVDGRPVRTTRVSHRTVPAATTSSANGTIVVVPRFERYRLAGVLAVISLLAACTSAPPAQPGPVTETNGPAGPVPGGLERFYGQPLTWGDCVPFATSDSTRSAFGAPGLQCTRLSVPLDYARPDGPSITLGVLRQKASGDRIGSLVVNPGGPGASGMASAASQAETVASGELGQRFDLVGFDPRGVGASQPAVRCLTDAERDADRSDDSESDGSPQGVTRQETESKQLGEKCVQRTEHGAAMLANIGTRDVVRDLDVLRSALGDEKLTYLGYSYGTRIGYSYAEAFPGNVRALVLDGALDPEQDSIDSLVAQGAGFGKAFGEFTRWCVAQQDCALGTDPDAAIGAFQQLVRPLIDNPAQAGERRLSFEDATTGAVQALYSQQLWDVLNTGLNELKRQQGNTLLKLADAYNERGADGSYSTTQDAFLAVRCVDDPRVTDRAAVAEAHRRYAEVAPFLDDGRSGGAALDACAFWPVPNTSQPHTPKVGGLPPVLVVSTTGDPATPYAAGVNLAKALGGKLVTFEGTQHTVFLQGNRCVDKAGTDYLVDGTLPAENTRCSGSK</sequence>
<protein>
    <submittedName>
        <fullName evidence="6">Alpha/beta hydrolase</fullName>
    </submittedName>
</protein>
<evidence type="ECO:0000256" key="3">
    <source>
        <dbReference type="ARBA" id="ARBA00022801"/>
    </source>
</evidence>